<feature type="domain" description="Fibronectin type-III" evidence="2">
    <location>
        <begin position="1"/>
        <end position="87"/>
    </location>
</feature>
<dbReference type="Gene3D" id="2.60.40.10">
    <property type="entry name" value="Immunoglobulins"/>
    <property type="match status" value="1"/>
</dbReference>
<dbReference type="Pfam" id="PF00735">
    <property type="entry name" value="Septin"/>
    <property type="match status" value="1"/>
</dbReference>
<sequence length="649" mass="74091">MSDSTDLQWKTNRALTADESFQIMYKEAPNGKWKQFNNKGMCKEPIITVNGLQAETSYIMKVRIVNECTGTDGPFSEESDTIKTRQSPAIGMLKSSEKVSSDVPSIYRLPIKENVSARNESAKTRKFYLGTEGNDTTERTIMMVGATGSGKSTLINGMANYMMGVNFEDPFRFTLINLENSEMEKERDQAVSQTEWVTCYTLNRNLSDRVNFTVNLIDTPGFGDTRGLDNDKKIVEQIRELFVSAGQKGVATLDAVCFILKAPDARLTTTQRYIFESVLSLFGNDIKDNICTLITFADGQRPPVLSGIEALEGIPLPFDTYFTFNNSALYVDNILNSSNSLTPFFWKMGFQSCESFFEHINKMQTKSLLLTSEVLRKRAKLENTILILHTELEVGLSKVNLLEREVELFSKHAEAIFANKNFEYNFEEDRQEKIDLKGKSQYTTNCLVCNFTCHENCSFPNDDDKAKCCSMNENGNCTQCPKGCSWKEHHNTPYIIKWTKRKVKKRYEDMKKKYEEATQKTLTQEQVLEEMNQDIVKQEQGIQVMMEVISKLNNRLKEIALRPDPLSTEQYIDLMIASEMREKKSGFEARVAALHKCRERTKYGESVQIFQDRVANTRKTMAASDVADEILKEDKSVVGWLKNLFSQKK</sequence>
<dbReference type="SUPFAM" id="SSF52540">
    <property type="entry name" value="P-loop containing nucleoside triphosphate hydrolases"/>
    <property type="match status" value="1"/>
</dbReference>
<gene>
    <name evidence="3" type="ORF">MCOR_19363</name>
</gene>
<name>A0A6J8BLG1_MYTCO</name>
<dbReference type="InterPro" id="IPR013783">
    <property type="entry name" value="Ig-like_fold"/>
</dbReference>
<dbReference type="SUPFAM" id="SSF49265">
    <property type="entry name" value="Fibronectin type III"/>
    <property type="match status" value="1"/>
</dbReference>
<dbReference type="GO" id="GO:0005525">
    <property type="term" value="F:GTP binding"/>
    <property type="evidence" value="ECO:0007669"/>
    <property type="project" value="UniProtKB-KW"/>
</dbReference>
<dbReference type="PANTHER" id="PTHR32046:SF14">
    <property type="match status" value="1"/>
</dbReference>
<dbReference type="Gene3D" id="3.40.50.300">
    <property type="entry name" value="P-loop containing nucleotide triphosphate hydrolases"/>
    <property type="match status" value="1"/>
</dbReference>
<dbReference type="InterPro" id="IPR003961">
    <property type="entry name" value="FN3_dom"/>
</dbReference>
<dbReference type="InterPro" id="IPR027417">
    <property type="entry name" value="P-loop_NTPase"/>
</dbReference>
<comment type="similarity">
    <text evidence="1">Belongs to the TRAFAC class TrmE-Era-EngA-EngB-Septin-like GTPase superfamily. Septin GTPase family.</text>
</comment>
<accession>A0A6J8BLG1</accession>
<dbReference type="AlphaFoldDB" id="A0A6J8BLG1"/>
<dbReference type="OrthoDB" id="6103492at2759"/>
<dbReference type="PANTHER" id="PTHR32046">
    <property type="entry name" value="G DOMAIN-CONTAINING PROTEIN"/>
    <property type="match status" value="1"/>
</dbReference>
<evidence type="ECO:0000256" key="1">
    <source>
        <dbReference type="RuleBase" id="RU004560"/>
    </source>
</evidence>
<dbReference type="EMBL" id="CACVKT020003420">
    <property type="protein sequence ID" value="CAC5383634.1"/>
    <property type="molecule type" value="Genomic_DNA"/>
</dbReference>
<dbReference type="CDD" id="cd00063">
    <property type="entry name" value="FN3"/>
    <property type="match status" value="1"/>
</dbReference>
<organism evidence="3 4">
    <name type="scientific">Mytilus coruscus</name>
    <name type="common">Sea mussel</name>
    <dbReference type="NCBI Taxonomy" id="42192"/>
    <lineage>
        <taxon>Eukaryota</taxon>
        <taxon>Metazoa</taxon>
        <taxon>Spiralia</taxon>
        <taxon>Lophotrochozoa</taxon>
        <taxon>Mollusca</taxon>
        <taxon>Bivalvia</taxon>
        <taxon>Autobranchia</taxon>
        <taxon>Pteriomorphia</taxon>
        <taxon>Mytilida</taxon>
        <taxon>Mytiloidea</taxon>
        <taxon>Mytilidae</taxon>
        <taxon>Mytilinae</taxon>
        <taxon>Mytilus</taxon>
    </lineage>
</organism>
<proteinExistence type="inferred from homology"/>
<evidence type="ECO:0000313" key="4">
    <source>
        <dbReference type="Proteomes" id="UP000507470"/>
    </source>
</evidence>
<reference evidence="3 4" key="1">
    <citation type="submission" date="2020-06" db="EMBL/GenBank/DDBJ databases">
        <authorList>
            <person name="Li R."/>
            <person name="Bekaert M."/>
        </authorList>
    </citation>
    <scope>NUCLEOTIDE SEQUENCE [LARGE SCALE GENOMIC DNA]</scope>
    <source>
        <strain evidence="4">wild</strain>
    </source>
</reference>
<dbReference type="Proteomes" id="UP000507470">
    <property type="component" value="Unassembled WGS sequence"/>
</dbReference>
<protein>
    <recommendedName>
        <fullName evidence="2">Fibronectin type-III domain-containing protein</fullName>
    </recommendedName>
</protein>
<dbReference type="InterPro" id="IPR036116">
    <property type="entry name" value="FN3_sf"/>
</dbReference>
<keyword evidence="4" id="KW-1185">Reference proteome</keyword>
<keyword evidence="1" id="KW-0547">Nucleotide-binding</keyword>
<evidence type="ECO:0000259" key="2">
    <source>
        <dbReference type="PROSITE" id="PS50853"/>
    </source>
</evidence>
<evidence type="ECO:0000313" key="3">
    <source>
        <dbReference type="EMBL" id="CAC5383634.1"/>
    </source>
</evidence>
<dbReference type="PROSITE" id="PS50853">
    <property type="entry name" value="FN3"/>
    <property type="match status" value="1"/>
</dbReference>
<dbReference type="InterPro" id="IPR030379">
    <property type="entry name" value="G_SEPTIN_dom"/>
</dbReference>
<keyword evidence="1" id="KW-0342">GTP-binding</keyword>